<dbReference type="InterPro" id="IPR007221">
    <property type="entry name" value="MreC"/>
</dbReference>
<name>A0A1L3GKD4_SYNAC</name>
<dbReference type="Pfam" id="PF04085">
    <property type="entry name" value="MreC"/>
    <property type="match status" value="1"/>
</dbReference>
<dbReference type="GO" id="GO:0008360">
    <property type="term" value="P:regulation of cell shape"/>
    <property type="evidence" value="ECO:0007669"/>
    <property type="project" value="UniProtKB-KW"/>
</dbReference>
<gene>
    <name evidence="7" type="ORF">A7E75_01435</name>
</gene>
<evidence type="ECO:0000256" key="4">
    <source>
        <dbReference type="ARBA" id="ARBA00032089"/>
    </source>
</evidence>
<dbReference type="PIRSF" id="PIRSF038471">
    <property type="entry name" value="MreC"/>
    <property type="match status" value="1"/>
</dbReference>
<dbReference type="GO" id="GO:0005886">
    <property type="term" value="C:plasma membrane"/>
    <property type="evidence" value="ECO:0007669"/>
    <property type="project" value="TreeGrafter"/>
</dbReference>
<keyword evidence="3 5" id="KW-0133">Cell shape</keyword>
<comment type="function">
    <text evidence="5">Involved in formation and maintenance of cell shape.</text>
</comment>
<reference evidence="7 8" key="1">
    <citation type="journal article" date="2017" name="Genome Announc.">
        <title>Complete Genome Sequences of Two Acetylene-Fermenting Pelobacter acetylenicus Strains.</title>
        <authorList>
            <person name="Sutton J.M."/>
            <person name="Baesman S.M."/>
            <person name="Fierst J.L."/>
            <person name="Poret-Peterson A.T."/>
            <person name="Oremland R.S."/>
            <person name="Dunlap D.S."/>
            <person name="Akob D.M."/>
        </authorList>
    </citation>
    <scope>NUCLEOTIDE SEQUENCE [LARGE SCALE GENOMIC DNA]</scope>
    <source>
        <strain evidence="7 8">DSM 3247</strain>
    </source>
</reference>
<evidence type="ECO:0000259" key="6">
    <source>
        <dbReference type="Pfam" id="PF04085"/>
    </source>
</evidence>
<dbReference type="KEGG" id="pace:A6070_10050"/>
<accession>A0A1L3GKD4</accession>
<evidence type="ECO:0000313" key="7">
    <source>
        <dbReference type="EMBL" id="APG26128.1"/>
    </source>
</evidence>
<dbReference type="OrthoDB" id="9808025at2"/>
<organism evidence="7 8">
    <name type="scientific">Syntrophotalea acetylenica</name>
    <name type="common">Pelobacter acetylenicus</name>
    <dbReference type="NCBI Taxonomy" id="29542"/>
    <lineage>
        <taxon>Bacteria</taxon>
        <taxon>Pseudomonadati</taxon>
        <taxon>Thermodesulfobacteriota</taxon>
        <taxon>Desulfuromonadia</taxon>
        <taxon>Desulfuromonadales</taxon>
        <taxon>Syntrophotaleaceae</taxon>
        <taxon>Syntrophotalea</taxon>
    </lineage>
</organism>
<dbReference type="InterPro" id="IPR055342">
    <property type="entry name" value="MreC_beta-barrel_core"/>
</dbReference>
<sequence>MLELLRKYRSPLLVVFLIIFALLVYSSRLRKQPETTLFEKTILQLASPLQRGFDFSTARLGDIWSHYLWLVDAREENDRLLHENRRLRTRLDQVREFQLENRRLRTLLKLRRQLPLPTLAARVVAEDATSLFQTVIIDRGLDDGLREGLAVVAPEGVVGRIIRCSPRQSRVLLITDASSAIAVLVQRSRARAVGRGRGATLTLDFALAQEDIVTGDRIITSGNGGIFPKGLTIGTVSLAEVNTLDLFQTVVVKPAVNFSRLEEVLVLLDQSS</sequence>
<comment type="similarity">
    <text evidence="1 5">Belongs to the MreC family.</text>
</comment>
<protein>
    <recommendedName>
        <fullName evidence="2 5">Cell shape-determining protein MreC</fullName>
    </recommendedName>
    <alternativeName>
        <fullName evidence="4 5">Cell shape protein MreC</fullName>
    </alternativeName>
</protein>
<dbReference type="InterPro" id="IPR042177">
    <property type="entry name" value="Cell/Rod_1"/>
</dbReference>
<dbReference type="STRING" id="29542.A6070_10050"/>
<dbReference type="PANTHER" id="PTHR34138:SF1">
    <property type="entry name" value="CELL SHAPE-DETERMINING PROTEIN MREC"/>
    <property type="match status" value="1"/>
</dbReference>
<evidence type="ECO:0000256" key="1">
    <source>
        <dbReference type="ARBA" id="ARBA00009369"/>
    </source>
</evidence>
<feature type="domain" description="Rod shape-determining protein MreC beta-barrel core" evidence="6">
    <location>
        <begin position="123"/>
        <end position="267"/>
    </location>
</feature>
<dbReference type="EMBL" id="CP015518">
    <property type="protein sequence ID" value="APG26128.1"/>
    <property type="molecule type" value="Genomic_DNA"/>
</dbReference>
<proteinExistence type="inferred from homology"/>
<dbReference type="Proteomes" id="UP000182264">
    <property type="component" value="Chromosome"/>
</dbReference>
<keyword evidence="8" id="KW-1185">Reference proteome</keyword>
<dbReference type="Gene3D" id="2.40.10.350">
    <property type="entry name" value="Rod shape-determining protein MreC, domain 2"/>
    <property type="match status" value="1"/>
</dbReference>
<evidence type="ECO:0000256" key="2">
    <source>
        <dbReference type="ARBA" id="ARBA00013855"/>
    </source>
</evidence>
<dbReference type="PANTHER" id="PTHR34138">
    <property type="entry name" value="CELL SHAPE-DETERMINING PROTEIN MREC"/>
    <property type="match status" value="1"/>
</dbReference>
<evidence type="ECO:0000313" key="8">
    <source>
        <dbReference type="Proteomes" id="UP000182264"/>
    </source>
</evidence>
<evidence type="ECO:0000256" key="3">
    <source>
        <dbReference type="ARBA" id="ARBA00022960"/>
    </source>
</evidence>
<dbReference type="Gene3D" id="2.40.10.340">
    <property type="entry name" value="Rod shape-determining protein MreC, domain 1"/>
    <property type="match status" value="1"/>
</dbReference>
<dbReference type="NCBIfam" id="TIGR00219">
    <property type="entry name" value="mreC"/>
    <property type="match status" value="1"/>
</dbReference>
<evidence type="ECO:0000256" key="5">
    <source>
        <dbReference type="PIRNR" id="PIRNR038471"/>
    </source>
</evidence>
<dbReference type="InterPro" id="IPR042175">
    <property type="entry name" value="Cell/Rod_MreC_2"/>
</dbReference>
<dbReference type="AlphaFoldDB" id="A0A1L3GKD4"/>